<name>A0A0P0XL06_ORYSJ</name>
<reference evidence="3" key="1">
    <citation type="journal article" date="2005" name="Nature">
        <title>The map-based sequence of the rice genome.</title>
        <authorList>
            <consortium name="International rice genome sequencing project (IRGSP)"/>
            <person name="Matsumoto T."/>
            <person name="Wu J."/>
            <person name="Kanamori H."/>
            <person name="Katayose Y."/>
            <person name="Fujisawa M."/>
            <person name="Namiki N."/>
            <person name="Mizuno H."/>
            <person name="Yamamoto K."/>
            <person name="Antonio B.A."/>
            <person name="Baba T."/>
            <person name="Sakata K."/>
            <person name="Nagamura Y."/>
            <person name="Aoki H."/>
            <person name="Arikawa K."/>
            <person name="Arita K."/>
            <person name="Bito T."/>
            <person name="Chiden Y."/>
            <person name="Fujitsuka N."/>
            <person name="Fukunaka R."/>
            <person name="Hamada M."/>
            <person name="Harada C."/>
            <person name="Hayashi A."/>
            <person name="Hijishita S."/>
            <person name="Honda M."/>
            <person name="Hosokawa S."/>
            <person name="Ichikawa Y."/>
            <person name="Idonuma A."/>
            <person name="Iijima M."/>
            <person name="Ikeda M."/>
            <person name="Ikeno M."/>
            <person name="Ito K."/>
            <person name="Ito S."/>
            <person name="Ito T."/>
            <person name="Ito Y."/>
            <person name="Ito Y."/>
            <person name="Iwabuchi A."/>
            <person name="Kamiya K."/>
            <person name="Karasawa W."/>
            <person name="Kurita K."/>
            <person name="Katagiri S."/>
            <person name="Kikuta A."/>
            <person name="Kobayashi H."/>
            <person name="Kobayashi N."/>
            <person name="Machita K."/>
            <person name="Maehara T."/>
            <person name="Masukawa M."/>
            <person name="Mizubayashi T."/>
            <person name="Mukai Y."/>
            <person name="Nagasaki H."/>
            <person name="Nagata Y."/>
            <person name="Naito S."/>
            <person name="Nakashima M."/>
            <person name="Nakama Y."/>
            <person name="Nakamichi Y."/>
            <person name="Nakamura M."/>
            <person name="Meguro A."/>
            <person name="Negishi M."/>
            <person name="Ohta I."/>
            <person name="Ohta T."/>
            <person name="Okamoto M."/>
            <person name="Ono N."/>
            <person name="Saji S."/>
            <person name="Sakaguchi M."/>
            <person name="Sakai K."/>
            <person name="Shibata M."/>
            <person name="Shimokawa T."/>
            <person name="Song J."/>
            <person name="Takazaki Y."/>
            <person name="Terasawa K."/>
            <person name="Tsugane M."/>
            <person name="Tsuji K."/>
            <person name="Ueda S."/>
            <person name="Waki K."/>
            <person name="Yamagata H."/>
            <person name="Yamamoto M."/>
            <person name="Yamamoto S."/>
            <person name="Yamane H."/>
            <person name="Yoshiki S."/>
            <person name="Yoshihara R."/>
            <person name="Yukawa K."/>
            <person name="Zhong H."/>
            <person name="Yano M."/>
            <person name="Yuan Q."/>
            <person name="Ouyang S."/>
            <person name="Liu J."/>
            <person name="Jones K.M."/>
            <person name="Gansberger K."/>
            <person name="Moffat K."/>
            <person name="Hill J."/>
            <person name="Bera J."/>
            <person name="Fadrosh D."/>
            <person name="Jin S."/>
            <person name="Johri S."/>
            <person name="Kim M."/>
            <person name="Overton L."/>
            <person name="Reardon M."/>
            <person name="Tsitrin T."/>
            <person name="Vuong H."/>
            <person name="Weaver B."/>
            <person name="Ciecko A."/>
            <person name="Tallon L."/>
            <person name="Jackson J."/>
            <person name="Pai G."/>
            <person name="Aken S.V."/>
            <person name="Utterback T."/>
            <person name="Reidmuller S."/>
            <person name="Feldblyum T."/>
            <person name="Hsiao J."/>
            <person name="Zismann V."/>
            <person name="Iobst S."/>
            <person name="de Vazeille A.R."/>
            <person name="Buell C.R."/>
            <person name="Ying K."/>
            <person name="Li Y."/>
            <person name="Lu T."/>
            <person name="Huang Y."/>
            <person name="Zhao Q."/>
            <person name="Feng Q."/>
            <person name="Zhang L."/>
            <person name="Zhu J."/>
            <person name="Weng Q."/>
            <person name="Mu J."/>
            <person name="Lu Y."/>
            <person name="Fan D."/>
            <person name="Liu Y."/>
            <person name="Guan J."/>
            <person name="Zhang Y."/>
            <person name="Yu S."/>
            <person name="Liu X."/>
            <person name="Zhang Y."/>
            <person name="Hong G."/>
            <person name="Han B."/>
            <person name="Choisne N."/>
            <person name="Demange N."/>
            <person name="Orjeda G."/>
            <person name="Samain S."/>
            <person name="Cattolico L."/>
            <person name="Pelletier E."/>
            <person name="Couloux A."/>
            <person name="Segurens B."/>
            <person name="Wincker P."/>
            <person name="D'Hont A."/>
            <person name="Scarpelli C."/>
            <person name="Weissenbach J."/>
            <person name="Salanoubat M."/>
            <person name="Quetier F."/>
            <person name="Yu Y."/>
            <person name="Kim H.R."/>
            <person name="Rambo T."/>
            <person name="Currie J."/>
            <person name="Collura K."/>
            <person name="Luo M."/>
            <person name="Yang T."/>
            <person name="Ammiraju J.S.S."/>
            <person name="Engler F."/>
            <person name="Soderlund C."/>
            <person name="Wing R.A."/>
            <person name="Palmer L.E."/>
            <person name="de la Bastide M."/>
            <person name="Spiegel L."/>
            <person name="Nascimento L."/>
            <person name="Zutavern T."/>
            <person name="O'Shaughnessy A."/>
            <person name="Dike S."/>
            <person name="Dedhia N."/>
            <person name="Preston R."/>
            <person name="Balija V."/>
            <person name="McCombie W.R."/>
            <person name="Chow T."/>
            <person name="Chen H."/>
            <person name="Chung M."/>
            <person name="Chen C."/>
            <person name="Shaw J."/>
            <person name="Wu H."/>
            <person name="Hsiao K."/>
            <person name="Chao Y."/>
            <person name="Chu M."/>
            <person name="Cheng C."/>
            <person name="Hour A."/>
            <person name="Lee P."/>
            <person name="Lin S."/>
            <person name="Lin Y."/>
            <person name="Liou J."/>
            <person name="Liu S."/>
            <person name="Hsing Y."/>
            <person name="Raghuvanshi S."/>
            <person name="Mohanty A."/>
            <person name="Bharti A.K."/>
            <person name="Gaur A."/>
            <person name="Gupta V."/>
            <person name="Kumar D."/>
            <person name="Ravi V."/>
            <person name="Vij S."/>
            <person name="Kapur A."/>
            <person name="Khurana P."/>
            <person name="Khurana P."/>
            <person name="Khurana J.P."/>
            <person name="Tyagi A.K."/>
            <person name="Gaikwad K."/>
            <person name="Singh A."/>
            <person name="Dalal V."/>
            <person name="Srivastava S."/>
            <person name="Dixit A."/>
            <person name="Pal A.K."/>
            <person name="Ghazi I.A."/>
            <person name="Yadav M."/>
            <person name="Pandit A."/>
            <person name="Bhargava A."/>
            <person name="Sureshbabu K."/>
            <person name="Batra K."/>
            <person name="Sharma T.R."/>
            <person name="Mohapatra T."/>
            <person name="Singh N.K."/>
            <person name="Messing J."/>
            <person name="Nelson A.B."/>
            <person name="Fuks G."/>
            <person name="Kavchok S."/>
            <person name="Keizer G."/>
            <person name="Linton E."/>
            <person name="Llaca V."/>
            <person name="Song R."/>
            <person name="Tanyolac B."/>
            <person name="Young S."/>
            <person name="Ho-Il K."/>
            <person name="Hahn J.H."/>
            <person name="Sangsakoo G."/>
            <person name="Vanavichit A."/>
            <person name="de Mattos Luiz.A.T."/>
            <person name="Zimmer P.D."/>
            <person name="Malone G."/>
            <person name="Dellagostin O."/>
            <person name="de Oliveira A.C."/>
            <person name="Bevan M."/>
            <person name="Bancroft I."/>
            <person name="Minx P."/>
            <person name="Cordum H."/>
            <person name="Wilson R."/>
            <person name="Cheng Z."/>
            <person name="Jin W."/>
            <person name="Jiang J."/>
            <person name="Leong S.A."/>
            <person name="Iwama H."/>
            <person name="Gojobori T."/>
            <person name="Itoh T."/>
            <person name="Niimura Y."/>
            <person name="Fujii Y."/>
            <person name="Habara T."/>
            <person name="Sakai H."/>
            <person name="Sato Y."/>
            <person name="Wilson G."/>
            <person name="Kumar K."/>
            <person name="McCouch S."/>
            <person name="Juretic N."/>
            <person name="Hoen D."/>
            <person name="Wright S."/>
            <person name="Bruskiewich R."/>
            <person name="Bureau T."/>
            <person name="Miyao A."/>
            <person name="Hirochika H."/>
            <person name="Nishikawa T."/>
            <person name="Kadowaki K."/>
            <person name="Sugiura M."/>
            <person name="Burr B."/>
            <person name="Sasaki T."/>
        </authorList>
    </citation>
    <scope>NUCLEOTIDE SEQUENCE [LARGE SCALE GENOMIC DNA]</scope>
    <source>
        <strain evidence="3">cv. Nipponbare</strain>
    </source>
</reference>
<dbReference type="PaxDb" id="39947-A0A0P0XL06"/>
<reference evidence="2 3" key="2">
    <citation type="journal article" date="2013" name="Plant Cell Physiol.">
        <title>Rice Annotation Project Database (RAP-DB): an integrative and interactive database for rice genomics.</title>
        <authorList>
            <person name="Sakai H."/>
            <person name="Lee S.S."/>
            <person name="Tanaka T."/>
            <person name="Numa H."/>
            <person name="Kim J."/>
            <person name="Kawahara Y."/>
            <person name="Wakimoto H."/>
            <person name="Yang C.C."/>
            <person name="Iwamoto M."/>
            <person name="Abe T."/>
            <person name="Yamada Y."/>
            <person name="Muto A."/>
            <person name="Inokuchi H."/>
            <person name="Ikemura T."/>
            <person name="Matsumoto T."/>
            <person name="Sasaki T."/>
            <person name="Itoh T."/>
        </authorList>
    </citation>
    <scope>NUCLEOTIDE SEQUENCE [LARGE SCALE GENOMIC DNA]</scope>
    <source>
        <strain evidence="3">cv. Nipponbare</strain>
    </source>
</reference>
<dbReference type="AlphaFoldDB" id="A0A0P0XL06"/>
<evidence type="ECO:0000256" key="1">
    <source>
        <dbReference type="SAM" id="MobiDB-lite"/>
    </source>
</evidence>
<evidence type="ECO:0000313" key="3">
    <source>
        <dbReference type="Proteomes" id="UP000059680"/>
    </source>
</evidence>
<evidence type="ECO:0000313" key="2">
    <source>
        <dbReference type="EMBL" id="BAT07320.1"/>
    </source>
</evidence>
<sequence>MSSMGTPLVSGTKSATKAVMAATHPAKKKKSTNLRRQSSGRKACATANVMAMFTATVMLCPAGLTSSGITSLGTSHANGPHDHANAATYTHMAATTAAAYPAGIAAVPDHPSLAPISAPTAAWLATICAPPSRNSARRPTRSTASTDTSVAAMFTPPVITADISDAPPPNPSVLNSTGA</sequence>
<accession>A0A0P0XL06</accession>
<dbReference type="EMBL" id="AP014965">
    <property type="protein sequence ID" value="BAT07320.1"/>
    <property type="molecule type" value="Genomic_DNA"/>
</dbReference>
<feature type="compositionally biased region" description="Polar residues" evidence="1">
    <location>
        <begin position="1"/>
        <end position="15"/>
    </location>
</feature>
<gene>
    <name evidence="2" type="ordered locus">Os09g0297200</name>
    <name evidence="2" type="ORF">OSNPB_090297200</name>
</gene>
<dbReference type="eggNOG" id="ENOG502ST67">
    <property type="taxonomic scope" value="Eukaryota"/>
</dbReference>
<protein>
    <submittedName>
        <fullName evidence="2">Os09g0297200 protein</fullName>
    </submittedName>
</protein>
<dbReference type="FunCoup" id="A0A0P0XL06">
    <property type="interactions" value="4"/>
</dbReference>
<organism evidence="2 3">
    <name type="scientific">Oryza sativa subsp. japonica</name>
    <name type="common">Rice</name>
    <dbReference type="NCBI Taxonomy" id="39947"/>
    <lineage>
        <taxon>Eukaryota</taxon>
        <taxon>Viridiplantae</taxon>
        <taxon>Streptophyta</taxon>
        <taxon>Embryophyta</taxon>
        <taxon>Tracheophyta</taxon>
        <taxon>Spermatophyta</taxon>
        <taxon>Magnoliopsida</taxon>
        <taxon>Liliopsida</taxon>
        <taxon>Poales</taxon>
        <taxon>Poaceae</taxon>
        <taxon>BOP clade</taxon>
        <taxon>Oryzoideae</taxon>
        <taxon>Oryzeae</taxon>
        <taxon>Oryzinae</taxon>
        <taxon>Oryza</taxon>
        <taxon>Oryza sativa</taxon>
    </lineage>
</organism>
<dbReference type="Proteomes" id="UP000059680">
    <property type="component" value="Chromosome 9"/>
</dbReference>
<feature type="region of interest" description="Disordered" evidence="1">
    <location>
        <begin position="160"/>
        <end position="179"/>
    </location>
</feature>
<keyword evidence="3" id="KW-1185">Reference proteome</keyword>
<reference evidence="2 3" key="3">
    <citation type="journal article" date="2013" name="Rice">
        <title>Improvement of the Oryza sativa Nipponbare reference genome using next generation sequence and optical map data.</title>
        <authorList>
            <person name="Kawahara Y."/>
            <person name="de la Bastide M."/>
            <person name="Hamilton J.P."/>
            <person name="Kanamori H."/>
            <person name="McCombie W.R."/>
            <person name="Ouyang S."/>
            <person name="Schwartz D.C."/>
            <person name="Tanaka T."/>
            <person name="Wu J."/>
            <person name="Zhou S."/>
            <person name="Childs K.L."/>
            <person name="Davidson R.M."/>
            <person name="Lin H."/>
            <person name="Quesada-Ocampo L."/>
            <person name="Vaillancourt B."/>
            <person name="Sakai H."/>
            <person name="Lee S.S."/>
            <person name="Kim J."/>
            <person name="Numa H."/>
            <person name="Itoh T."/>
            <person name="Buell C.R."/>
            <person name="Matsumoto T."/>
        </authorList>
    </citation>
    <scope>NUCLEOTIDE SEQUENCE [LARGE SCALE GENOMIC DNA]</scope>
    <source>
        <strain evidence="3">cv. Nipponbare</strain>
    </source>
</reference>
<dbReference type="Gramene" id="Os09t0297200-00">
    <property type="protein sequence ID" value="Os09t0297200-00"/>
    <property type="gene ID" value="Os09g0297200"/>
</dbReference>
<dbReference type="InParanoid" id="A0A0P0XL06"/>
<proteinExistence type="predicted"/>
<feature type="region of interest" description="Disordered" evidence="1">
    <location>
        <begin position="1"/>
        <end position="39"/>
    </location>
</feature>